<reference evidence="5 6" key="1">
    <citation type="submission" date="2021-10" db="EMBL/GenBank/DDBJ databases">
        <title>Streptomyces gossypii sp. nov., isolated from soil collected from cotton field.</title>
        <authorList>
            <person name="Ge X."/>
            <person name="Chen X."/>
            <person name="Liu W."/>
        </authorList>
    </citation>
    <scope>NUCLEOTIDE SEQUENCE [LARGE SCALE GENOMIC DNA]</scope>
    <source>
        <strain evidence="5 6">N2-109</strain>
    </source>
</reference>
<dbReference type="EMBL" id="JAJAGO010000001">
    <property type="protein sequence ID" value="MCT2588876.1"/>
    <property type="molecule type" value="Genomic_DNA"/>
</dbReference>
<gene>
    <name evidence="5" type="ORF">LHJ74_02820</name>
</gene>
<feature type="region of interest" description="Disordered" evidence="4">
    <location>
        <begin position="1"/>
        <end position="40"/>
    </location>
</feature>
<name>A0ABT2JLW6_9ACTN</name>
<keyword evidence="6" id="KW-1185">Reference proteome</keyword>
<dbReference type="EC" id="2.5.1.54" evidence="3"/>
<evidence type="ECO:0000256" key="4">
    <source>
        <dbReference type="SAM" id="MobiDB-lite"/>
    </source>
</evidence>
<evidence type="ECO:0000256" key="3">
    <source>
        <dbReference type="RuleBase" id="RU363071"/>
    </source>
</evidence>
<accession>A0ABT2JLW6</accession>
<keyword evidence="3" id="KW-0057">Aromatic amino acid biosynthesis</keyword>
<evidence type="ECO:0000313" key="5">
    <source>
        <dbReference type="EMBL" id="MCT2588876.1"/>
    </source>
</evidence>
<organism evidence="5 6">
    <name type="scientific">Streptomyces gossypii</name>
    <dbReference type="NCBI Taxonomy" id="2883101"/>
    <lineage>
        <taxon>Bacteria</taxon>
        <taxon>Bacillati</taxon>
        <taxon>Actinomycetota</taxon>
        <taxon>Actinomycetes</taxon>
        <taxon>Kitasatosporales</taxon>
        <taxon>Streptomycetaceae</taxon>
        <taxon>Streptomyces</taxon>
    </lineage>
</organism>
<dbReference type="InterPro" id="IPR013785">
    <property type="entry name" value="Aldolase_TIM"/>
</dbReference>
<proteinExistence type="inferred from homology"/>
<dbReference type="SUPFAM" id="SSF51569">
    <property type="entry name" value="Aldolase"/>
    <property type="match status" value="1"/>
</dbReference>
<dbReference type="GO" id="GO:0003849">
    <property type="term" value="F:3-deoxy-7-phosphoheptulonate synthase activity"/>
    <property type="evidence" value="ECO:0007669"/>
    <property type="project" value="UniProtKB-EC"/>
</dbReference>
<dbReference type="Proteomes" id="UP001156389">
    <property type="component" value="Unassembled WGS sequence"/>
</dbReference>
<dbReference type="PANTHER" id="PTHR21337:SF0">
    <property type="entry name" value="PHOSPHO-2-DEHYDRO-3-DEOXYHEPTONATE ALDOLASE"/>
    <property type="match status" value="1"/>
</dbReference>
<keyword evidence="3" id="KW-0028">Amino-acid biosynthesis</keyword>
<comment type="similarity">
    <text evidence="1 3">Belongs to the class-II DAHP synthase family.</text>
</comment>
<dbReference type="PANTHER" id="PTHR21337">
    <property type="entry name" value="PHOSPHO-2-DEHYDRO-3-DEOXYHEPTONATE ALDOLASE 1, 2"/>
    <property type="match status" value="1"/>
</dbReference>
<dbReference type="NCBIfam" id="TIGR01358">
    <property type="entry name" value="DAHP_synth_II"/>
    <property type="match status" value="1"/>
</dbReference>
<keyword evidence="2 3" id="KW-0808">Transferase</keyword>
<dbReference type="RefSeq" id="WP_260215803.1">
    <property type="nucleotide sequence ID" value="NZ_JAJAGO010000001.1"/>
</dbReference>
<evidence type="ECO:0000313" key="6">
    <source>
        <dbReference type="Proteomes" id="UP001156389"/>
    </source>
</evidence>
<comment type="caution">
    <text evidence="5">The sequence shown here is derived from an EMBL/GenBank/DDBJ whole genome shotgun (WGS) entry which is preliminary data.</text>
</comment>
<protein>
    <recommendedName>
        <fullName evidence="3">Phospho-2-dehydro-3-deoxyheptonate aldolase</fullName>
        <ecNumber evidence="3">2.5.1.54</ecNumber>
    </recommendedName>
</protein>
<evidence type="ECO:0000256" key="1">
    <source>
        <dbReference type="ARBA" id="ARBA00008911"/>
    </source>
</evidence>
<dbReference type="InterPro" id="IPR002480">
    <property type="entry name" value="DAHP_synth_2"/>
</dbReference>
<dbReference type="Pfam" id="PF01474">
    <property type="entry name" value="DAHP_synth_2"/>
    <property type="match status" value="1"/>
</dbReference>
<comment type="pathway">
    <text evidence="3">Metabolic intermediate biosynthesis; chorismate biosynthesis; chorismate from D-erythrose 4-phosphate and phosphoenolpyruvate: step 1/7.</text>
</comment>
<comment type="catalytic activity">
    <reaction evidence="3">
        <text>D-erythrose 4-phosphate + phosphoenolpyruvate + H2O = 7-phospho-2-dehydro-3-deoxy-D-arabino-heptonate + phosphate</text>
        <dbReference type="Rhea" id="RHEA:14717"/>
        <dbReference type="ChEBI" id="CHEBI:15377"/>
        <dbReference type="ChEBI" id="CHEBI:16897"/>
        <dbReference type="ChEBI" id="CHEBI:43474"/>
        <dbReference type="ChEBI" id="CHEBI:58394"/>
        <dbReference type="ChEBI" id="CHEBI:58702"/>
        <dbReference type="EC" id="2.5.1.54"/>
    </reaction>
</comment>
<evidence type="ECO:0000256" key="2">
    <source>
        <dbReference type="ARBA" id="ARBA00022679"/>
    </source>
</evidence>
<sequence length="461" mass="50271">MSSTGPSSQTTDFPTTLPPDPKADTWRAVPAAQQPEWPDPGALRAVTDELTTLPPLVAASECDTLRDRLAAVARGEAFLLQGGDCAETFDSVTADQIGHKLKTLWQMAAILTYGSELPVVKVGRIAGQYAKPRSSSEETLGGVTLPSYRGDAVNGLEFTPQARRPDPGRLRQVYDHSAATLNFVRAATSGGIADLAQVHTWNREFLGLSPAGQRYEHLAGDIDGMLRFMRASGADPDRLSPTEFFTSHEALILDYESALTRVDSRTGALYDVAGHMVWIGERTRQVDGAHVEFARHISNPVAVKLGPATTSDDALALIERLDPERRPGRLTFISRMGADQIREKLPRLVEKVQASGAQVVWVCDPMHGNTYTAPDGHKTRRFDAIMDEITGFFEVHRALGSHPGGIHLELTGTSVTECVGGTVEEVTEDELGFRYESACDPRLNHSQSLDLAFLTAEIFRR</sequence>
<dbReference type="Gene3D" id="3.20.20.70">
    <property type="entry name" value="Aldolase class I"/>
    <property type="match status" value="2"/>
</dbReference>